<dbReference type="Proteomes" id="UP001153714">
    <property type="component" value="Chromosome 1"/>
</dbReference>
<name>A0A9N9QL55_9NEOP</name>
<gene>
    <name evidence="1" type="ORF">DIATSA_LOCUS723</name>
</gene>
<dbReference type="PANTHER" id="PTHR10773:SF19">
    <property type="match status" value="1"/>
</dbReference>
<reference evidence="1" key="1">
    <citation type="submission" date="2021-12" db="EMBL/GenBank/DDBJ databases">
        <authorList>
            <person name="King R."/>
        </authorList>
    </citation>
    <scope>NUCLEOTIDE SEQUENCE</scope>
</reference>
<sequence>MDLQAVQLCPRSNVSTLYFKTKLAVHNFTGYDIKRGEGYCFIWTETEGGLTANEFASVIIRMLELFIEKNNIPEGSEIVLFSDGCTYQNRSSTLSNALLNFSMVKKVKVVQKILEKGHTRMEPDSMHSVIERKIKKKRK</sequence>
<accession>A0A9N9QL55</accession>
<dbReference type="EMBL" id="OU893332">
    <property type="protein sequence ID" value="CAG9782466.1"/>
    <property type="molecule type" value="Genomic_DNA"/>
</dbReference>
<evidence type="ECO:0000313" key="1">
    <source>
        <dbReference type="EMBL" id="CAG9782466.1"/>
    </source>
</evidence>
<evidence type="ECO:0000313" key="2">
    <source>
        <dbReference type="Proteomes" id="UP001153714"/>
    </source>
</evidence>
<dbReference type="OrthoDB" id="7367179at2759"/>
<keyword evidence="2" id="KW-1185">Reference proteome</keyword>
<dbReference type="AlphaFoldDB" id="A0A9N9QL55"/>
<organism evidence="1 2">
    <name type="scientific">Diatraea saccharalis</name>
    <name type="common">sugarcane borer</name>
    <dbReference type="NCBI Taxonomy" id="40085"/>
    <lineage>
        <taxon>Eukaryota</taxon>
        <taxon>Metazoa</taxon>
        <taxon>Ecdysozoa</taxon>
        <taxon>Arthropoda</taxon>
        <taxon>Hexapoda</taxon>
        <taxon>Insecta</taxon>
        <taxon>Pterygota</taxon>
        <taxon>Neoptera</taxon>
        <taxon>Endopterygota</taxon>
        <taxon>Lepidoptera</taxon>
        <taxon>Glossata</taxon>
        <taxon>Ditrysia</taxon>
        <taxon>Pyraloidea</taxon>
        <taxon>Crambidae</taxon>
        <taxon>Crambinae</taxon>
        <taxon>Diatraea</taxon>
    </lineage>
</organism>
<protein>
    <submittedName>
        <fullName evidence="1">Uncharacterized protein</fullName>
    </submittedName>
</protein>
<proteinExistence type="predicted"/>
<reference evidence="1" key="2">
    <citation type="submission" date="2022-10" db="EMBL/GenBank/DDBJ databases">
        <authorList>
            <consortium name="ENA_rothamsted_submissions"/>
            <consortium name="culmorum"/>
            <person name="King R."/>
        </authorList>
    </citation>
    <scope>NUCLEOTIDE SEQUENCE</scope>
</reference>
<dbReference type="PANTHER" id="PTHR10773">
    <property type="entry name" value="DNA-DIRECTED RNA POLYMERASES I, II, AND III SUBUNIT RPABC2"/>
    <property type="match status" value="1"/>
</dbReference>